<feature type="domain" description="Protein kinase" evidence="21">
    <location>
        <begin position="52"/>
        <end position="330"/>
    </location>
</feature>
<evidence type="ECO:0000256" key="18">
    <source>
        <dbReference type="ARBA" id="ARBA00048679"/>
    </source>
</evidence>
<evidence type="ECO:0000256" key="6">
    <source>
        <dbReference type="ARBA" id="ARBA00022679"/>
    </source>
</evidence>
<dbReference type="GO" id="GO:0004674">
    <property type="term" value="F:protein serine/threonine kinase activity"/>
    <property type="evidence" value="ECO:0007669"/>
    <property type="project" value="UniProtKB-KW"/>
</dbReference>
<evidence type="ECO:0000256" key="5">
    <source>
        <dbReference type="ARBA" id="ARBA00022614"/>
    </source>
</evidence>
<evidence type="ECO:0000256" key="20">
    <source>
        <dbReference type="RuleBase" id="RU000304"/>
    </source>
</evidence>
<evidence type="ECO:0000256" key="17">
    <source>
        <dbReference type="ARBA" id="ARBA00047899"/>
    </source>
</evidence>
<keyword evidence="15 22" id="KW-0675">Receptor</keyword>
<keyword evidence="3" id="KW-1003">Cell membrane</keyword>
<keyword evidence="23" id="KW-1185">Reference proteome</keyword>
<dbReference type="SUPFAM" id="SSF56112">
    <property type="entry name" value="Protein kinase-like (PK-like)"/>
    <property type="match status" value="1"/>
</dbReference>
<keyword evidence="10 19" id="KW-0547">Nucleotide-binding</keyword>
<dbReference type="PANTHER" id="PTHR48006:SF95">
    <property type="entry name" value="LEUCINE-RICH REPEAT RECEPTOR PROTEIN KINASE MSP1"/>
    <property type="match status" value="1"/>
</dbReference>
<dbReference type="GO" id="GO:0005524">
    <property type="term" value="F:ATP binding"/>
    <property type="evidence" value="ECO:0007669"/>
    <property type="project" value="UniProtKB-UniRule"/>
</dbReference>
<comment type="caution">
    <text evidence="22">The sequence shown here is derived from an EMBL/GenBank/DDBJ whole genome shotgun (WGS) entry which is preliminary data.</text>
</comment>
<evidence type="ECO:0000256" key="19">
    <source>
        <dbReference type="PROSITE-ProRule" id="PRU10141"/>
    </source>
</evidence>
<dbReference type="PROSITE" id="PS00108">
    <property type="entry name" value="PROTEIN_KINASE_ST"/>
    <property type="match status" value="1"/>
</dbReference>
<dbReference type="Gene3D" id="3.30.200.20">
    <property type="entry name" value="Phosphorylase Kinase, domain 1"/>
    <property type="match status" value="1"/>
</dbReference>
<keyword evidence="8" id="KW-0732">Signal</keyword>
<dbReference type="PIRSF" id="PIRSF000654">
    <property type="entry name" value="Integrin-linked_kinase"/>
    <property type="match status" value="1"/>
</dbReference>
<dbReference type="InterPro" id="IPR051824">
    <property type="entry name" value="LRR_Rcpt-Like_S/T_Kinase"/>
</dbReference>
<keyword evidence="14" id="KW-0472">Membrane</keyword>
<evidence type="ECO:0000256" key="9">
    <source>
        <dbReference type="ARBA" id="ARBA00022737"/>
    </source>
</evidence>
<dbReference type="Pfam" id="PF07714">
    <property type="entry name" value="PK_Tyr_Ser-Thr"/>
    <property type="match status" value="1"/>
</dbReference>
<dbReference type="PANTHER" id="PTHR48006">
    <property type="entry name" value="LEUCINE-RICH REPEAT-CONTAINING PROTEIN DDB_G0281931-RELATED"/>
    <property type="match status" value="1"/>
</dbReference>
<dbReference type="AlphaFoldDB" id="A0ABD1UQF6"/>
<feature type="binding site" evidence="19">
    <location>
        <position position="81"/>
    </location>
    <ligand>
        <name>ATP</name>
        <dbReference type="ChEBI" id="CHEBI:30616"/>
    </ligand>
</feature>
<dbReference type="FunFam" id="3.30.200.20:FF:000150">
    <property type="entry name" value="serine/threonine-protein kinase BRI1-like 2"/>
    <property type="match status" value="1"/>
</dbReference>
<dbReference type="InterPro" id="IPR017441">
    <property type="entry name" value="Protein_kinase_ATP_BS"/>
</dbReference>
<dbReference type="InterPro" id="IPR008271">
    <property type="entry name" value="Ser/Thr_kinase_AS"/>
</dbReference>
<sequence length="330" mass="36534">MVDSKVNGSDDQNLYFLSSSRSKEPLSINIAMFEQPLLKLTSVDIVEATNNFCKANIIGDGGFGTVYKATLPGGKTVAVKKLSRAKAQGHREFIAEMETLGKVKHRNLVPLFGYCSYGEEKVLVYEYMVNGSLDQWLRNRTGTLDVLDWSKRYKIAVGAARGLAFLHHGFIPHIIHRDIKASNILLNEDFEPKVADFGLARLISACETHVSTEIAGTFGYIPPEYGQSWKSTTRGDVYSFGVILLELLTGKEPTGPDFKDIHGGNLVGWVFEKIKNGQAVDVLDLLILDADSKQTMLQTLQIAVICLSENPASRPIMLHVLKFLKGIKDE</sequence>
<proteinExistence type="inferred from homology"/>
<gene>
    <name evidence="22" type="ORF">Adt_12314</name>
</gene>
<dbReference type="CDD" id="cd14066">
    <property type="entry name" value="STKc_IRAK"/>
    <property type="match status" value="1"/>
</dbReference>
<evidence type="ECO:0000256" key="12">
    <source>
        <dbReference type="ARBA" id="ARBA00022840"/>
    </source>
</evidence>
<keyword evidence="5" id="KW-0433">Leucine-rich repeat</keyword>
<evidence type="ECO:0000256" key="4">
    <source>
        <dbReference type="ARBA" id="ARBA00022527"/>
    </source>
</evidence>
<evidence type="ECO:0000256" key="8">
    <source>
        <dbReference type="ARBA" id="ARBA00022729"/>
    </source>
</evidence>
<dbReference type="InterPro" id="IPR011009">
    <property type="entry name" value="Kinase-like_dom_sf"/>
</dbReference>
<evidence type="ECO:0000256" key="14">
    <source>
        <dbReference type="ARBA" id="ARBA00023136"/>
    </source>
</evidence>
<keyword evidence="11 22" id="KW-0418">Kinase</keyword>
<keyword evidence="9" id="KW-0677">Repeat</keyword>
<evidence type="ECO:0000256" key="16">
    <source>
        <dbReference type="ARBA" id="ARBA00023180"/>
    </source>
</evidence>
<evidence type="ECO:0000313" key="23">
    <source>
        <dbReference type="Proteomes" id="UP001604336"/>
    </source>
</evidence>
<dbReference type="InterPro" id="IPR001245">
    <property type="entry name" value="Ser-Thr/Tyr_kinase_cat_dom"/>
</dbReference>
<keyword evidence="12 19" id="KW-0067">ATP-binding</keyword>
<evidence type="ECO:0000256" key="11">
    <source>
        <dbReference type="ARBA" id="ARBA00022777"/>
    </source>
</evidence>
<name>A0ABD1UQF6_9LAMI</name>
<reference evidence="23" key="1">
    <citation type="submission" date="2024-07" db="EMBL/GenBank/DDBJ databases">
        <title>Two chromosome-level genome assemblies of Korean endemic species Abeliophyllum distichum and Forsythia ovata (Oleaceae).</title>
        <authorList>
            <person name="Jang H."/>
        </authorList>
    </citation>
    <scope>NUCLEOTIDE SEQUENCE [LARGE SCALE GENOMIC DNA]</scope>
</reference>
<evidence type="ECO:0000256" key="3">
    <source>
        <dbReference type="ARBA" id="ARBA00022475"/>
    </source>
</evidence>
<evidence type="ECO:0000256" key="7">
    <source>
        <dbReference type="ARBA" id="ARBA00022692"/>
    </source>
</evidence>
<keyword evidence="4 20" id="KW-0723">Serine/threonine-protein kinase</keyword>
<evidence type="ECO:0000256" key="15">
    <source>
        <dbReference type="ARBA" id="ARBA00023170"/>
    </source>
</evidence>
<comment type="similarity">
    <text evidence="20">Belongs to the protein kinase superfamily.</text>
</comment>
<keyword evidence="13" id="KW-1133">Transmembrane helix</keyword>
<evidence type="ECO:0000256" key="13">
    <source>
        <dbReference type="ARBA" id="ARBA00022989"/>
    </source>
</evidence>
<dbReference type="GO" id="GO:0005886">
    <property type="term" value="C:plasma membrane"/>
    <property type="evidence" value="ECO:0007669"/>
    <property type="project" value="UniProtKB-SubCell"/>
</dbReference>
<dbReference type="EC" id="2.7.11.1" evidence="2"/>
<dbReference type="Gene3D" id="1.10.510.10">
    <property type="entry name" value="Transferase(Phosphotransferase) domain 1"/>
    <property type="match status" value="1"/>
</dbReference>
<dbReference type="EMBL" id="JBFOLK010000003">
    <property type="protein sequence ID" value="KAL2527260.1"/>
    <property type="molecule type" value="Genomic_DNA"/>
</dbReference>
<keyword evidence="6" id="KW-0808">Transferase</keyword>
<evidence type="ECO:0000256" key="1">
    <source>
        <dbReference type="ARBA" id="ARBA00004251"/>
    </source>
</evidence>
<evidence type="ECO:0000256" key="10">
    <source>
        <dbReference type="ARBA" id="ARBA00022741"/>
    </source>
</evidence>
<dbReference type="FunFam" id="1.10.510.10:FF:000526">
    <property type="entry name" value="serine/threonine-protein kinase BRI1-like 2"/>
    <property type="match status" value="1"/>
</dbReference>
<evidence type="ECO:0000259" key="21">
    <source>
        <dbReference type="PROSITE" id="PS50011"/>
    </source>
</evidence>
<comment type="catalytic activity">
    <reaction evidence="18">
        <text>L-seryl-[protein] + ATP = O-phospho-L-seryl-[protein] + ADP + H(+)</text>
        <dbReference type="Rhea" id="RHEA:17989"/>
        <dbReference type="Rhea" id="RHEA-COMP:9863"/>
        <dbReference type="Rhea" id="RHEA-COMP:11604"/>
        <dbReference type="ChEBI" id="CHEBI:15378"/>
        <dbReference type="ChEBI" id="CHEBI:29999"/>
        <dbReference type="ChEBI" id="CHEBI:30616"/>
        <dbReference type="ChEBI" id="CHEBI:83421"/>
        <dbReference type="ChEBI" id="CHEBI:456216"/>
        <dbReference type="EC" id="2.7.11.1"/>
    </reaction>
</comment>
<comment type="subcellular location">
    <subcellularLocation>
        <location evidence="1">Cell membrane</location>
        <topology evidence="1">Single-pass type I membrane protein</topology>
    </subcellularLocation>
</comment>
<dbReference type="SMART" id="SM00220">
    <property type="entry name" value="S_TKc"/>
    <property type="match status" value="1"/>
</dbReference>
<organism evidence="22 23">
    <name type="scientific">Abeliophyllum distichum</name>
    <dbReference type="NCBI Taxonomy" id="126358"/>
    <lineage>
        <taxon>Eukaryota</taxon>
        <taxon>Viridiplantae</taxon>
        <taxon>Streptophyta</taxon>
        <taxon>Embryophyta</taxon>
        <taxon>Tracheophyta</taxon>
        <taxon>Spermatophyta</taxon>
        <taxon>Magnoliopsida</taxon>
        <taxon>eudicotyledons</taxon>
        <taxon>Gunneridae</taxon>
        <taxon>Pentapetalae</taxon>
        <taxon>asterids</taxon>
        <taxon>lamiids</taxon>
        <taxon>Lamiales</taxon>
        <taxon>Oleaceae</taxon>
        <taxon>Forsythieae</taxon>
        <taxon>Abeliophyllum</taxon>
    </lineage>
</organism>
<keyword evidence="7" id="KW-0812">Transmembrane</keyword>
<accession>A0ABD1UQF6</accession>
<keyword evidence="16" id="KW-0325">Glycoprotein</keyword>
<evidence type="ECO:0000256" key="2">
    <source>
        <dbReference type="ARBA" id="ARBA00012513"/>
    </source>
</evidence>
<dbReference type="Proteomes" id="UP001604336">
    <property type="component" value="Unassembled WGS sequence"/>
</dbReference>
<dbReference type="PROSITE" id="PS50011">
    <property type="entry name" value="PROTEIN_KINASE_DOM"/>
    <property type="match status" value="1"/>
</dbReference>
<comment type="catalytic activity">
    <reaction evidence="17">
        <text>L-threonyl-[protein] + ATP = O-phospho-L-threonyl-[protein] + ADP + H(+)</text>
        <dbReference type="Rhea" id="RHEA:46608"/>
        <dbReference type="Rhea" id="RHEA-COMP:11060"/>
        <dbReference type="Rhea" id="RHEA-COMP:11605"/>
        <dbReference type="ChEBI" id="CHEBI:15378"/>
        <dbReference type="ChEBI" id="CHEBI:30013"/>
        <dbReference type="ChEBI" id="CHEBI:30616"/>
        <dbReference type="ChEBI" id="CHEBI:61977"/>
        <dbReference type="ChEBI" id="CHEBI:456216"/>
        <dbReference type="EC" id="2.7.11.1"/>
    </reaction>
</comment>
<protein>
    <recommendedName>
        <fullName evidence="2">non-specific serine/threonine protein kinase</fullName>
        <ecNumber evidence="2">2.7.11.1</ecNumber>
    </recommendedName>
</protein>
<dbReference type="PROSITE" id="PS00107">
    <property type="entry name" value="PROTEIN_KINASE_ATP"/>
    <property type="match status" value="1"/>
</dbReference>
<dbReference type="InterPro" id="IPR000719">
    <property type="entry name" value="Prot_kinase_dom"/>
</dbReference>
<evidence type="ECO:0000313" key="22">
    <source>
        <dbReference type="EMBL" id="KAL2527260.1"/>
    </source>
</evidence>